<reference evidence="15" key="1">
    <citation type="submission" date="2022-01" db="EMBL/GenBank/DDBJ databases">
        <title>Novel bile acid biosynthetic pathways are enriched in the microbiome of centenarians.</title>
        <authorList>
            <person name="Sato Y."/>
            <person name="Atarashi K."/>
            <person name="Plichta R.D."/>
            <person name="Arai Y."/>
            <person name="Sasajima S."/>
            <person name="Kearney M.S."/>
            <person name="Suda W."/>
            <person name="Takeshita K."/>
            <person name="Sasaki T."/>
            <person name="Okamoto S."/>
            <person name="Skelly N.A."/>
            <person name="Okamura Y."/>
            <person name="Vlamakis H."/>
            <person name="Li Y."/>
            <person name="Tanoue T."/>
            <person name="Takei H."/>
            <person name="Nittono H."/>
            <person name="Narushima S."/>
            <person name="Irie J."/>
            <person name="Itoh H."/>
            <person name="Moriya K."/>
            <person name="Sugiura Y."/>
            <person name="Suematsu M."/>
            <person name="Moritoki N."/>
            <person name="Shibata S."/>
            <person name="Littman R.D."/>
            <person name="Fischbach A.M."/>
            <person name="Uwamino Y."/>
            <person name="Inoue T."/>
            <person name="Honda A."/>
            <person name="Hattori M."/>
            <person name="Murai T."/>
            <person name="Xavier J.R."/>
            <person name="Hirose N."/>
            <person name="Honda K."/>
        </authorList>
    </citation>
    <scope>NUCLEOTIDE SEQUENCE</scope>
    <source>
        <strain evidence="15">CE91-St16</strain>
    </source>
</reference>
<evidence type="ECO:0000256" key="3">
    <source>
        <dbReference type="ARBA" id="ARBA00022452"/>
    </source>
</evidence>
<dbReference type="Gene3D" id="2.60.40.1120">
    <property type="entry name" value="Carboxypeptidase-like, regulatory domain"/>
    <property type="match status" value="1"/>
</dbReference>
<evidence type="ECO:0000256" key="8">
    <source>
        <dbReference type="ARBA" id="ARBA00023170"/>
    </source>
</evidence>
<evidence type="ECO:0000256" key="6">
    <source>
        <dbReference type="ARBA" id="ARBA00023077"/>
    </source>
</evidence>
<dbReference type="InterPro" id="IPR012910">
    <property type="entry name" value="Plug_dom"/>
</dbReference>
<keyword evidence="2 10" id="KW-0813">Transport</keyword>
<feature type="domain" description="TonB-dependent receptor plug" evidence="14">
    <location>
        <begin position="121"/>
        <end position="228"/>
    </location>
</feature>
<evidence type="ECO:0000256" key="7">
    <source>
        <dbReference type="ARBA" id="ARBA00023136"/>
    </source>
</evidence>
<keyword evidence="6 11" id="KW-0798">TonB box</keyword>
<dbReference type="InterPro" id="IPR036942">
    <property type="entry name" value="Beta-barrel_TonB_sf"/>
</dbReference>
<dbReference type="Pfam" id="PF07715">
    <property type="entry name" value="Plug"/>
    <property type="match status" value="1"/>
</dbReference>
<gene>
    <name evidence="15" type="ORF">CE91St16_29980</name>
</gene>
<dbReference type="NCBIfam" id="TIGR04057">
    <property type="entry name" value="SusC_RagA_signa"/>
    <property type="match status" value="1"/>
</dbReference>
<dbReference type="InterPro" id="IPR008969">
    <property type="entry name" value="CarboxyPept-like_regulatory"/>
</dbReference>
<organism evidence="15 16">
    <name type="scientific">Alistipes finegoldii</name>
    <dbReference type="NCBI Taxonomy" id="214856"/>
    <lineage>
        <taxon>Bacteria</taxon>
        <taxon>Pseudomonadati</taxon>
        <taxon>Bacteroidota</taxon>
        <taxon>Bacteroidia</taxon>
        <taxon>Bacteroidales</taxon>
        <taxon>Rikenellaceae</taxon>
        <taxon>Alistipes</taxon>
    </lineage>
</organism>
<accession>A0AA37KQV0</accession>
<dbReference type="PANTHER" id="PTHR30069:SF29">
    <property type="entry name" value="HEMOGLOBIN AND HEMOGLOBIN-HAPTOGLOBIN-BINDING PROTEIN 1-RELATED"/>
    <property type="match status" value="1"/>
</dbReference>
<feature type="signal peptide" evidence="12">
    <location>
        <begin position="1"/>
        <end position="26"/>
    </location>
</feature>
<dbReference type="InterPro" id="IPR000531">
    <property type="entry name" value="Beta-barrel_TonB"/>
</dbReference>
<comment type="similarity">
    <text evidence="10 11">Belongs to the TonB-dependent receptor family.</text>
</comment>
<dbReference type="Pfam" id="PF13715">
    <property type="entry name" value="CarbopepD_reg_2"/>
    <property type="match status" value="1"/>
</dbReference>
<comment type="caution">
    <text evidence="15">The sequence shown here is derived from an EMBL/GenBank/DDBJ whole genome shotgun (WGS) entry which is preliminary data.</text>
</comment>
<feature type="domain" description="TonB-dependent receptor-like beta-barrel" evidence="13">
    <location>
        <begin position="461"/>
        <end position="988"/>
    </location>
</feature>
<dbReference type="PANTHER" id="PTHR30069">
    <property type="entry name" value="TONB-DEPENDENT OUTER MEMBRANE RECEPTOR"/>
    <property type="match status" value="1"/>
</dbReference>
<dbReference type="Gene3D" id="2.170.130.10">
    <property type="entry name" value="TonB-dependent receptor, plug domain"/>
    <property type="match status" value="1"/>
</dbReference>
<sequence length="1037" mass="114923">MKKQLRTLTKLLAAVIACCLSVAVHAQTTVRGTVTDADGMPLVGATVIVITGTQPGGGTTTDANGKFAIAAAPGQRLSVSYIGYKETSVEVTTKTDYDIRLESDNAQIDEVIVVGYGTQKKVNVTGSVATIDSKAFDKRPIVSTSAALQGMAPGVTVTTQSGAPGDDGGAIRIRGINSFGGSSTSPLVLIDGIEGSLDSVDPNLIESISILKDAASSSIYGSRAANGVILVTTKRGSKERFSITYKGYVGWQSPTDLPDMVNALEFRELTRAMYLNDGVDLNGEKPGSTPIPDYNDEDMALYRKNWGKDPDLYPNTDWQDAVLTGSGFTHSHNVSLSVGSERVRMLTTLGYVDQEGIIKNADFQRYTFRNNADVKFNDKMSMKLDLSFSNDDRKASPYQSTIFNYMNTRPADIPNQFSTGLYNGLGMQGMNPVALMLYGGSTNTNTIRLSGAITLTYEPAKWLSLQGMLAPRYTTTNRHNWKKPVTTYQDYKGTSTLTSASYATLTESGSRAFYGNYNFLATLKHNFSGHDLKLILGAERNTYDYKYLMAYRQVFNYNYDQIDVGEIDNMDNSGRRYEWAIQSYFGRLNYNYKERYLLEANLRIDGSSRFNKSNRWGYFPSVSGAWRISEEPFMQDVKHIIDGLKLRASYGTLGNQNLAGGDAASYYPTTQNLAMGQISMNDNIYSLVTLNTLANPDIKWETTTMLDVGVDFSLFNKLNITADWYRKETKDILMKLDMPLGIGLNAPYQNAGKVRNTGWEVSVGYNNQWRDFSFGVQANLSDVKNEILDMRGKTSTSGVLRNQEGYSIGSIYALKSLGIIRTQEEADWVNANCPQFKETVQIGDIRYADIDGNNSIDENDKDIVGSTIPRYTYSLNLNFGWKGLRLGLLFQGVGKTDGYLNTYYVMPSNQGGTFRKEHLDWASAENPNGKTPRLTSANKNNWYDSSFWMKSAAYLRLKNIQLGYELPKSWMHRIGLNSAYLYVNAQNLFTVTNFWDGYDPEVGYGGDSSGDFDVVKLGSANNYPQVKIVTVGLELKF</sequence>
<evidence type="ECO:0000313" key="15">
    <source>
        <dbReference type="EMBL" id="GKI20090.1"/>
    </source>
</evidence>
<keyword evidence="3 10" id="KW-1134">Transmembrane beta strand</keyword>
<dbReference type="SUPFAM" id="SSF56935">
    <property type="entry name" value="Porins"/>
    <property type="match status" value="1"/>
</dbReference>
<evidence type="ECO:0000256" key="10">
    <source>
        <dbReference type="PROSITE-ProRule" id="PRU01360"/>
    </source>
</evidence>
<keyword evidence="5 12" id="KW-0732">Signal</keyword>
<dbReference type="InterPro" id="IPR023996">
    <property type="entry name" value="TonB-dep_OMP_SusC/RagA"/>
</dbReference>
<comment type="subcellular location">
    <subcellularLocation>
        <location evidence="1 10">Cell outer membrane</location>
        <topology evidence="1 10">Multi-pass membrane protein</topology>
    </subcellularLocation>
</comment>
<keyword evidence="8" id="KW-0675">Receptor</keyword>
<dbReference type="FunFam" id="2.170.130.10:FF:000003">
    <property type="entry name" value="SusC/RagA family TonB-linked outer membrane protein"/>
    <property type="match status" value="1"/>
</dbReference>
<evidence type="ECO:0000256" key="4">
    <source>
        <dbReference type="ARBA" id="ARBA00022692"/>
    </source>
</evidence>
<dbReference type="PROSITE" id="PS52016">
    <property type="entry name" value="TONB_DEPENDENT_REC_3"/>
    <property type="match status" value="1"/>
</dbReference>
<keyword evidence="9 10" id="KW-0998">Cell outer membrane</keyword>
<evidence type="ECO:0000313" key="16">
    <source>
        <dbReference type="Proteomes" id="UP001055105"/>
    </source>
</evidence>
<evidence type="ECO:0000256" key="2">
    <source>
        <dbReference type="ARBA" id="ARBA00022448"/>
    </source>
</evidence>
<evidence type="ECO:0000256" key="11">
    <source>
        <dbReference type="RuleBase" id="RU003357"/>
    </source>
</evidence>
<protein>
    <submittedName>
        <fullName evidence="15">SusC/RagA family TonB-linked outer membrane protein</fullName>
    </submittedName>
</protein>
<dbReference type="AlphaFoldDB" id="A0AA37KQV0"/>
<evidence type="ECO:0000259" key="14">
    <source>
        <dbReference type="Pfam" id="PF07715"/>
    </source>
</evidence>
<feature type="chain" id="PRO_5041294682" evidence="12">
    <location>
        <begin position="27"/>
        <end position="1037"/>
    </location>
</feature>
<proteinExistence type="inferred from homology"/>
<dbReference type="InterPro" id="IPR023997">
    <property type="entry name" value="TonB-dep_OMP_SusC/RagA_CS"/>
</dbReference>
<dbReference type="InterPro" id="IPR037066">
    <property type="entry name" value="Plug_dom_sf"/>
</dbReference>
<dbReference type="SUPFAM" id="SSF49464">
    <property type="entry name" value="Carboxypeptidase regulatory domain-like"/>
    <property type="match status" value="1"/>
</dbReference>
<dbReference type="Pfam" id="PF00593">
    <property type="entry name" value="TonB_dep_Rec_b-barrel"/>
    <property type="match status" value="1"/>
</dbReference>
<dbReference type="InterPro" id="IPR039426">
    <property type="entry name" value="TonB-dep_rcpt-like"/>
</dbReference>
<dbReference type="GO" id="GO:0015344">
    <property type="term" value="F:siderophore uptake transmembrane transporter activity"/>
    <property type="evidence" value="ECO:0007669"/>
    <property type="project" value="TreeGrafter"/>
</dbReference>
<dbReference type="GO" id="GO:0044718">
    <property type="term" value="P:siderophore transmembrane transport"/>
    <property type="evidence" value="ECO:0007669"/>
    <property type="project" value="TreeGrafter"/>
</dbReference>
<dbReference type="Proteomes" id="UP001055105">
    <property type="component" value="Unassembled WGS sequence"/>
</dbReference>
<evidence type="ECO:0000259" key="13">
    <source>
        <dbReference type="Pfam" id="PF00593"/>
    </source>
</evidence>
<keyword evidence="7 10" id="KW-0472">Membrane</keyword>
<dbReference type="RefSeq" id="WP_244076970.1">
    <property type="nucleotide sequence ID" value="NZ_AP025581.1"/>
</dbReference>
<dbReference type="EMBL" id="BQOL01000002">
    <property type="protein sequence ID" value="GKI20090.1"/>
    <property type="molecule type" value="Genomic_DNA"/>
</dbReference>
<evidence type="ECO:0000256" key="5">
    <source>
        <dbReference type="ARBA" id="ARBA00022729"/>
    </source>
</evidence>
<evidence type="ECO:0000256" key="12">
    <source>
        <dbReference type="SAM" id="SignalP"/>
    </source>
</evidence>
<evidence type="ECO:0000256" key="1">
    <source>
        <dbReference type="ARBA" id="ARBA00004571"/>
    </source>
</evidence>
<dbReference type="GO" id="GO:0009279">
    <property type="term" value="C:cell outer membrane"/>
    <property type="evidence" value="ECO:0007669"/>
    <property type="project" value="UniProtKB-SubCell"/>
</dbReference>
<keyword evidence="4 10" id="KW-0812">Transmembrane</keyword>
<dbReference type="NCBIfam" id="TIGR04056">
    <property type="entry name" value="OMP_RagA_SusC"/>
    <property type="match status" value="1"/>
</dbReference>
<evidence type="ECO:0000256" key="9">
    <source>
        <dbReference type="ARBA" id="ARBA00023237"/>
    </source>
</evidence>
<dbReference type="Gene3D" id="2.40.170.20">
    <property type="entry name" value="TonB-dependent receptor, beta-barrel domain"/>
    <property type="match status" value="1"/>
</dbReference>
<name>A0AA37KQV0_9BACT</name>